<dbReference type="GO" id="GO:0005829">
    <property type="term" value="C:cytosol"/>
    <property type="evidence" value="ECO:0007669"/>
    <property type="project" value="TreeGrafter"/>
</dbReference>
<dbReference type="AlphaFoldDB" id="A0A7R9KSR7"/>
<dbReference type="InterPro" id="IPR000719">
    <property type="entry name" value="Prot_kinase_dom"/>
</dbReference>
<keyword evidence="7" id="KW-1185">Reference proteome</keyword>
<keyword evidence="3" id="KW-0418">Kinase</keyword>
<feature type="domain" description="Protein kinase" evidence="5">
    <location>
        <begin position="1"/>
        <end position="167"/>
    </location>
</feature>
<dbReference type="InterPro" id="IPR011009">
    <property type="entry name" value="Kinase-like_dom_sf"/>
</dbReference>
<evidence type="ECO:0000256" key="2">
    <source>
        <dbReference type="ARBA" id="ARBA00022741"/>
    </source>
</evidence>
<evidence type="ECO:0000256" key="4">
    <source>
        <dbReference type="ARBA" id="ARBA00022840"/>
    </source>
</evidence>
<evidence type="ECO:0000259" key="5">
    <source>
        <dbReference type="PROSITE" id="PS50011"/>
    </source>
</evidence>
<accession>A0A7R9KSR7</accession>
<protein>
    <recommendedName>
        <fullName evidence="5">Protein kinase domain-containing protein</fullName>
    </recommendedName>
</protein>
<dbReference type="Pfam" id="PF00069">
    <property type="entry name" value="Pkinase"/>
    <property type="match status" value="1"/>
</dbReference>
<dbReference type="GO" id="GO:0004694">
    <property type="term" value="F:eukaryotic translation initiation factor 2alpha kinase activity"/>
    <property type="evidence" value="ECO:0007669"/>
    <property type="project" value="TreeGrafter"/>
</dbReference>
<organism evidence="6">
    <name type="scientific">Medioppia subpectinata</name>
    <dbReference type="NCBI Taxonomy" id="1979941"/>
    <lineage>
        <taxon>Eukaryota</taxon>
        <taxon>Metazoa</taxon>
        <taxon>Ecdysozoa</taxon>
        <taxon>Arthropoda</taxon>
        <taxon>Chelicerata</taxon>
        <taxon>Arachnida</taxon>
        <taxon>Acari</taxon>
        <taxon>Acariformes</taxon>
        <taxon>Sarcoptiformes</taxon>
        <taxon>Oribatida</taxon>
        <taxon>Brachypylina</taxon>
        <taxon>Oppioidea</taxon>
        <taxon>Oppiidae</taxon>
        <taxon>Medioppia</taxon>
    </lineage>
</organism>
<evidence type="ECO:0000256" key="3">
    <source>
        <dbReference type="ARBA" id="ARBA00022777"/>
    </source>
</evidence>
<proteinExistence type="predicted"/>
<dbReference type="Gene3D" id="1.10.510.10">
    <property type="entry name" value="Transferase(Phosphotransferase) domain 1"/>
    <property type="match status" value="1"/>
</dbReference>
<dbReference type="GO" id="GO:0005524">
    <property type="term" value="F:ATP binding"/>
    <property type="evidence" value="ECO:0007669"/>
    <property type="project" value="UniProtKB-KW"/>
</dbReference>
<keyword evidence="1" id="KW-0808">Transferase</keyword>
<keyword evidence="4" id="KW-0067">ATP-binding</keyword>
<evidence type="ECO:0000313" key="6">
    <source>
        <dbReference type="EMBL" id="CAD7627341.1"/>
    </source>
</evidence>
<dbReference type="EMBL" id="CAJPIZ010004645">
    <property type="protein sequence ID" value="CAG2107771.1"/>
    <property type="molecule type" value="Genomic_DNA"/>
</dbReference>
<keyword evidence="2" id="KW-0547">Nucleotide-binding</keyword>
<dbReference type="GO" id="GO:0005634">
    <property type="term" value="C:nucleus"/>
    <property type="evidence" value="ECO:0007669"/>
    <property type="project" value="TreeGrafter"/>
</dbReference>
<dbReference type="SUPFAM" id="SSF56112">
    <property type="entry name" value="Protein kinase-like (PK-like)"/>
    <property type="match status" value="1"/>
</dbReference>
<dbReference type="PANTHER" id="PTHR11042:SF136">
    <property type="entry name" value="EIF-2-ALPHA KINASE GCN2"/>
    <property type="match status" value="1"/>
</dbReference>
<dbReference type="EMBL" id="OC859220">
    <property type="protein sequence ID" value="CAD7627341.1"/>
    <property type="molecule type" value="Genomic_DNA"/>
</dbReference>
<dbReference type="OrthoDB" id="6532129at2759"/>
<sequence>MLYNRHHWFTHEISDTAPGRTLTLNMQMDWCLLSLKTALSKARDYFGVRPKRLFPPLGLYMASELLLELIECVHYLHTRHSPVIHRNIKPNNITIAPVFGSHGCRFVRLSDFELAVNHSDNEHGHSPRVASIKYMAPEVMDGHTYDTKADMYSIGVTLQELFNFDMN</sequence>
<evidence type="ECO:0000256" key="1">
    <source>
        <dbReference type="ARBA" id="ARBA00022679"/>
    </source>
</evidence>
<name>A0A7R9KSR7_9ACAR</name>
<dbReference type="PANTHER" id="PTHR11042">
    <property type="entry name" value="EUKARYOTIC TRANSLATION INITIATION FACTOR 2-ALPHA KINASE EIF2-ALPHA KINASE -RELATED"/>
    <property type="match status" value="1"/>
</dbReference>
<reference evidence="6" key="1">
    <citation type="submission" date="2020-11" db="EMBL/GenBank/DDBJ databases">
        <authorList>
            <person name="Tran Van P."/>
        </authorList>
    </citation>
    <scope>NUCLEOTIDE SEQUENCE</scope>
</reference>
<feature type="non-terminal residue" evidence="6">
    <location>
        <position position="1"/>
    </location>
</feature>
<dbReference type="Proteomes" id="UP000759131">
    <property type="component" value="Unassembled WGS sequence"/>
</dbReference>
<dbReference type="InterPro" id="IPR050339">
    <property type="entry name" value="CC_SR_Kinase"/>
</dbReference>
<gene>
    <name evidence="6" type="ORF">OSB1V03_LOCUS7768</name>
</gene>
<evidence type="ECO:0000313" key="7">
    <source>
        <dbReference type="Proteomes" id="UP000759131"/>
    </source>
</evidence>
<dbReference type="PROSITE" id="PS50011">
    <property type="entry name" value="PROTEIN_KINASE_DOM"/>
    <property type="match status" value="1"/>
</dbReference>